<dbReference type="KEGG" id="cpae:CPAST_c09670"/>
<feature type="transmembrane region" description="Helical" evidence="7">
    <location>
        <begin position="280"/>
        <end position="297"/>
    </location>
</feature>
<reference evidence="10" key="2">
    <citation type="submission" date="2015-10" db="EMBL/GenBank/DDBJ databases">
        <title>Improved Draft Genome Sequence of Clostridium pasteurianum Strain ATCC 6013 (DSM 525) Using a Hybrid Next-Generation Sequencing Approach.</title>
        <authorList>
            <person name="Pyne M.E."/>
            <person name="Utturkar S.M."/>
            <person name="Brown S.D."/>
            <person name="Moo-Young M."/>
            <person name="Chung D.A."/>
            <person name="Chou P.C."/>
        </authorList>
    </citation>
    <scope>NUCLEOTIDE SEQUENCE</scope>
    <source>
        <strain evidence="10">ATCC 6013</strain>
    </source>
</reference>
<dbReference type="GO" id="GO:0005886">
    <property type="term" value="C:plasma membrane"/>
    <property type="evidence" value="ECO:0007669"/>
    <property type="project" value="UniProtKB-SubCell"/>
</dbReference>
<evidence type="ECO:0000256" key="2">
    <source>
        <dbReference type="ARBA" id="ARBA00022448"/>
    </source>
</evidence>
<dbReference type="SUPFAM" id="SSF103473">
    <property type="entry name" value="MFS general substrate transporter"/>
    <property type="match status" value="1"/>
</dbReference>
<feature type="transmembrane region" description="Helical" evidence="7">
    <location>
        <begin position="245"/>
        <end position="268"/>
    </location>
</feature>
<evidence type="ECO:0000256" key="3">
    <source>
        <dbReference type="ARBA" id="ARBA00022475"/>
    </source>
</evidence>
<name>A0A0H3J2M3_CLOPA</name>
<accession>A0A0H3J2M3</accession>
<dbReference type="AlphaFoldDB" id="A0A0H3J2M3"/>
<dbReference type="PANTHER" id="PTHR43124">
    <property type="entry name" value="PURINE EFFLUX PUMP PBUE"/>
    <property type="match status" value="1"/>
</dbReference>
<keyword evidence="12" id="KW-1185">Reference proteome</keyword>
<protein>
    <submittedName>
        <fullName evidence="10">Major facilitator superfamily MFS_1</fullName>
    </submittedName>
    <submittedName>
        <fullName evidence="9">Major facilitator superfamily protein</fullName>
    </submittedName>
</protein>
<keyword evidence="5 7" id="KW-1133">Transmembrane helix</keyword>
<evidence type="ECO:0000256" key="6">
    <source>
        <dbReference type="ARBA" id="ARBA00023136"/>
    </source>
</evidence>
<keyword evidence="6 7" id="KW-0472">Membrane</keyword>
<dbReference type="eggNOG" id="COG2814">
    <property type="taxonomic scope" value="Bacteria"/>
</dbReference>
<feature type="transmembrane region" description="Helical" evidence="7">
    <location>
        <begin position="165"/>
        <end position="184"/>
    </location>
</feature>
<dbReference type="RefSeq" id="WP_003444814.1">
    <property type="nucleotide sequence ID" value="NZ_ANZB01000005.1"/>
</dbReference>
<sequence length="395" mass="42042">MEEKINIKPIVFVLFMTIFIIGADTFIISPLVPTISKYFNVNNSEAGLLVTAYSIGYAIFAFIFGPISDKIGRRFLLIVGLICFSVFGILCGFANNFKVLFLLRILSGISASAAAPQVWASIGDLIPFEKRGRVMGIVSAALAVSQLLGVPIGAFIASAGGWKSSFFALGITSIIVVLLSILYFPKTKTKTINGSAMSSQLLTSLKSVLLNKHALSGLFVTLFLMFGSFGMYSFLGVWLSDSFKLTVNAIGSVIIFVGIGNLIGNLTGGFLADAFGKKKVAIVSMCSLSILLIILPYTSHNFILAMGCILLWFISAGISLSSLNSLLVGLVPSLRGTMMSLNSSFMYIGTTIGVAFNAIILNDLGFHSVGLSSGISVLISVILISILVSLKKDKV</sequence>
<evidence type="ECO:0000313" key="10">
    <source>
        <dbReference type="EMBL" id="KRU12937.1"/>
    </source>
</evidence>
<keyword evidence="4 7" id="KW-0812">Transmembrane</keyword>
<proteinExistence type="predicted"/>
<organism evidence="9 12">
    <name type="scientific">Clostridium pasteurianum DSM 525 = ATCC 6013</name>
    <dbReference type="NCBI Taxonomy" id="1262449"/>
    <lineage>
        <taxon>Bacteria</taxon>
        <taxon>Bacillati</taxon>
        <taxon>Bacillota</taxon>
        <taxon>Clostridia</taxon>
        <taxon>Eubacteriales</taxon>
        <taxon>Clostridiaceae</taxon>
        <taxon>Clostridium</taxon>
    </lineage>
</organism>
<dbReference type="EMBL" id="JPGY02000001">
    <property type="protein sequence ID" value="KRU12937.1"/>
    <property type="molecule type" value="Genomic_DNA"/>
</dbReference>
<feature type="transmembrane region" description="Helical" evidence="7">
    <location>
        <begin position="12"/>
        <end position="35"/>
    </location>
</feature>
<dbReference type="InterPro" id="IPR050189">
    <property type="entry name" value="MFS_Efflux_Transporters"/>
</dbReference>
<dbReference type="Proteomes" id="UP000028042">
    <property type="component" value="Unassembled WGS sequence"/>
</dbReference>
<evidence type="ECO:0000256" key="7">
    <source>
        <dbReference type="SAM" id="Phobius"/>
    </source>
</evidence>
<feature type="transmembrane region" description="Helical" evidence="7">
    <location>
        <begin position="134"/>
        <end position="159"/>
    </location>
</feature>
<evidence type="ECO:0000256" key="4">
    <source>
        <dbReference type="ARBA" id="ARBA00022692"/>
    </source>
</evidence>
<feature type="transmembrane region" description="Helical" evidence="7">
    <location>
        <begin position="214"/>
        <end position="239"/>
    </location>
</feature>
<dbReference type="PATRIC" id="fig|1262449.3.peg.2002"/>
<dbReference type="KEGG" id="cpat:CLPA_c09670"/>
<evidence type="ECO:0000313" key="12">
    <source>
        <dbReference type="Proteomes" id="UP000030905"/>
    </source>
</evidence>
<dbReference type="PROSITE" id="PS50850">
    <property type="entry name" value="MFS"/>
    <property type="match status" value="1"/>
</dbReference>
<dbReference type="EMBL" id="CP009268">
    <property type="protein sequence ID" value="AJA51055.1"/>
    <property type="molecule type" value="Genomic_DNA"/>
</dbReference>
<feature type="transmembrane region" description="Helical" evidence="7">
    <location>
        <begin position="303"/>
        <end position="332"/>
    </location>
</feature>
<dbReference type="InterPro" id="IPR036259">
    <property type="entry name" value="MFS_trans_sf"/>
</dbReference>
<feature type="transmembrane region" description="Helical" evidence="7">
    <location>
        <begin position="101"/>
        <end position="122"/>
    </location>
</feature>
<gene>
    <name evidence="9" type="ORF">CLPA_c09670</name>
    <name evidence="10" type="ORF">CP6013_02185</name>
</gene>
<dbReference type="InterPro" id="IPR020846">
    <property type="entry name" value="MFS_dom"/>
</dbReference>
<comment type="subcellular location">
    <subcellularLocation>
        <location evidence="1">Cell membrane</location>
        <topology evidence="1">Multi-pass membrane protein</topology>
    </subcellularLocation>
</comment>
<keyword evidence="2" id="KW-0813">Transport</keyword>
<feature type="transmembrane region" description="Helical" evidence="7">
    <location>
        <begin position="344"/>
        <end position="362"/>
    </location>
</feature>
<feature type="transmembrane region" description="Helical" evidence="7">
    <location>
        <begin position="47"/>
        <end position="68"/>
    </location>
</feature>
<evidence type="ECO:0000313" key="11">
    <source>
        <dbReference type="Proteomes" id="UP000028042"/>
    </source>
</evidence>
<dbReference type="PANTHER" id="PTHR43124:SF3">
    <property type="entry name" value="CHLORAMPHENICOL EFFLUX PUMP RV0191"/>
    <property type="match status" value="1"/>
</dbReference>
<evidence type="ECO:0000259" key="8">
    <source>
        <dbReference type="PROSITE" id="PS50850"/>
    </source>
</evidence>
<reference evidence="10 11" key="3">
    <citation type="journal article" name="Genome Announc.">
        <title>Improved Draft Genome Sequence of Clostridium pasteurianum Strain ATCC 6013 (DSM 525) Using a Hybrid Next-Generation Sequencing Approach.</title>
        <authorList>
            <person name="Pyne M.E."/>
            <person name="Utturkar S."/>
            <person name="Brown S.D."/>
            <person name="Moo-Young M."/>
            <person name="Chung D.A."/>
            <person name="Chou C.P."/>
        </authorList>
    </citation>
    <scope>NUCLEOTIDE SEQUENCE [LARGE SCALE GENOMIC DNA]</scope>
    <source>
        <strain evidence="10 11">ATCC 6013</strain>
    </source>
</reference>
<feature type="transmembrane region" description="Helical" evidence="7">
    <location>
        <begin position="75"/>
        <end position="95"/>
    </location>
</feature>
<feature type="transmembrane region" description="Helical" evidence="7">
    <location>
        <begin position="368"/>
        <end position="390"/>
    </location>
</feature>
<evidence type="ECO:0000256" key="5">
    <source>
        <dbReference type="ARBA" id="ARBA00022989"/>
    </source>
</evidence>
<dbReference type="InterPro" id="IPR011701">
    <property type="entry name" value="MFS"/>
</dbReference>
<evidence type="ECO:0000256" key="1">
    <source>
        <dbReference type="ARBA" id="ARBA00004651"/>
    </source>
</evidence>
<reference evidence="9 12" key="1">
    <citation type="journal article" date="2015" name="Genome Announc.">
        <title>Complete Genome Sequence of the Nitrogen-Fixing and Solvent-Producing Clostridium pasteurianum DSM 525.</title>
        <authorList>
            <person name="Poehlein A."/>
            <person name="Grosse-Honebrink A."/>
            <person name="Zhang Y."/>
            <person name="Minton N.P."/>
            <person name="Daniel R."/>
        </authorList>
    </citation>
    <scope>NUCLEOTIDE SEQUENCE [LARGE SCALE GENOMIC DNA]</scope>
    <source>
        <strain evidence="9">DSM 525</strain>
        <strain evidence="12">DSM 525 / ATCC 6013</strain>
    </source>
</reference>
<dbReference type="GeneID" id="93076173"/>
<feature type="domain" description="Major facilitator superfamily (MFS) profile" evidence="8">
    <location>
        <begin position="10"/>
        <end position="392"/>
    </location>
</feature>
<evidence type="ECO:0000313" key="9">
    <source>
        <dbReference type="EMBL" id="AJA51055.1"/>
    </source>
</evidence>
<dbReference type="GO" id="GO:0022857">
    <property type="term" value="F:transmembrane transporter activity"/>
    <property type="evidence" value="ECO:0007669"/>
    <property type="project" value="InterPro"/>
</dbReference>
<keyword evidence="3" id="KW-1003">Cell membrane</keyword>
<dbReference type="Gene3D" id="1.20.1250.20">
    <property type="entry name" value="MFS general substrate transporter like domains"/>
    <property type="match status" value="1"/>
</dbReference>
<dbReference type="CDD" id="cd17324">
    <property type="entry name" value="MFS_NepI_like"/>
    <property type="match status" value="1"/>
</dbReference>
<dbReference type="Pfam" id="PF07690">
    <property type="entry name" value="MFS_1"/>
    <property type="match status" value="1"/>
</dbReference>
<dbReference type="Proteomes" id="UP000030905">
    <property type="component" value="Chromosome"/>
</dbReference>